<dbReference type="Proteomes" id="UP000542813">
    <property type="component" value="Unassembled WGS sequence"/>
</dbReference>
<proteinExistence type="predicted"/>
<sequence length="106" mass="11668">MTNLQITPTEAPARGAFNDEIARLIRERVLSDLAKRHARRLRNREVRDDRARRRGHAKAALHAEKLAARAQQTCRCAQPRPPALLARDPGGGTGVLTLCPVCGRGT</sequence>
<protein>
    <submittedName>
        <fullName evidence="2">Uncharacterized protein</fullName>
    </submittedName>
</protein>
<dbReference type="EMBL" id="JACHMM010000001">
    <property type="protein sequence ID" value="MBB5789736.1"/>
    <property type="molecule type" value="Genomic_DNA"/>
</dbReference>
<name>A0A7W9GU14_9ACTN</name>
<accession>A0A7W9GU14</accession>
<organism evidence="2 3">
    <name type="scientific">Jiangella mangrovi</name>
    <dbReference type="NCBI Taxonomy" id="1524084"/>
    <lineage>
        <taxon>Bacteria</taxon>
        <taxon>Bacillati</taxon>
        <taxon>Actinomycetota</taxon>
        <taxon>Actinomycetes</taxon>
        <taxon>Jiangellales</taxon>
        <taxon>Jiangellaceae</taxon>
        <taxon>Jiangella</taxon>
    </lineage>
</organism>
<feature type="region of interest" description="Disordered" evidence="1">
    <location>
        <begin position="40"/>
        <end position="60"/>
    </location>
</feature>
<reference evidence="2 3" key="1">
    <citation type="submission" date="2020-08" db="EMBL/GenBank/DDBJ databases">
        <title>Sequencing the genomes of 1000 actinobacteria strains.</title>
        <authorList>
            <person name="Klenk H.-P."/>
        </authorList>
    </citation>
    <scope>NUCLEOTIDE SEQUENCE [LARGE SCALE GENOMIC DNA]</scope>
    <source>
        <strain evidence="2 3">DSM 102122</strain>
    </source>
</reference>
<evidence type="ECO:0000256" key="1">
    <source>
        <dbReference type="SAM" id="MobiDB-lite"/>
    </source>
</evidence>
<dbReference type="AlphaFoldDB" id="A0A7W9GU14"/>
<keyword evidence="3" id="KW-1185">Reference proteome</keyword>
<dbReference type="RefSeq" id="WP_184825303.1">
    <property type="nucleotide sequence ID" value="NZ_JACHMM010000001.1"/>
</dbReference>
<comment type="caution">
    <text evidence="2">The sequence shown here is derived from an EMBL/GenBank/DDBJ whole genome shotgun (WGS) entry which is preliminary data.</text>
</comment>
<evidence type="ECO:0000313" key="3">
    <source>
        <dbReference type="Proteomes" id="UP000542813"/>
    </source>
</evidence>
<gene>
    <name evidence="2" type="ORF">HD601_004311</name>
</gene>
<evidence type="ECO:0000313" key="2">
    <source>
        <dbReference type="EMBL" id="MBB5789736.1"/>
    </source>
</evidence>